<dbReference type="GO" id="GO:0000774">
    <property type="term" value="F:adenyl-nucleotide exchange factor activity"/>
    <property type="evidence" value="ECO:0007669"/>
    <property type="project" value="InterPro"/>
</dbReference>
<evidence type="ECO:0000256" key="1">
    <source>
        <dbReference type="ARBA" id="ARBA00009054"/>
    </source>
</evidence>
<dbReference type="PANTHER" id="PTHR21237">
    <property type="entry name" value="GRPE PROTEIN"/>
    <property type="match status" value="1"/>
</dbReference>
<name>A0A7V0T4I6_UNCW3</name>
<protein>
    <recommendedName>
        <fullName evidence="3 4">Protein GrpE</fullName>
    </recommendedName>
    <alternativeName>
        <fullName evidence="3">HSP-70 cofactor</fullName>
    </alternativeName>
</protein>
<dbReference type="Proteomes" id="UP000885672">
    <property type="component" value="Unassembled WGS sequence"/>
</dbReference>
<comment type="subcellular location">
    <subcellularLocation>
        <location evidence="3">Cytoplasm</location>
    </subcellularLocation>
</comment>
<dbReference type="PROSITE" id="PS01071">
    <property type="entry name" value="GRPE"/>
    <property type="match status" value="1"/>
</dbReference>
<dbReference type="HAMAP" id="MF_01151">
    <property type="entry name" value="GrpE"/>
    <property type="match status" value="1"/>
</dbReference>
<comment type="function">
    <text evidence="3 4">Participates actively in the response to hyperosmotic and heat shock by preventing the aggregation of stress-denatured proteins, in association with DnaK and GrpE. It is the nucleotide exchange factor for DnaK and may function as a thermosensor. Unfolded proteins bind initially to DnaJ; upon interaction with the DnaJ-bound protein, DnaK hydrolyzes its bound ATP, resulting in the formation of a stable complex. GrpE releases ADP from DnaK; ATP binding to DnaK triggers the release of the substrate protein, thus completing the reaction cycle. Several rounds of ATP-dependent interactions between DnaJ, DnaK and GrpE are required for fully efficient folding.</text>
</comment>
<dbReference type="SUPFAM" id="SSF58014">
    <property type="entry name" value="Coiled-coil domain of nucleotide exchange factor GrpE"/>
    <property type="match status" value="1"/>
</dbReference>
<evidence type="ECO:0000256" key="4">
    <source>
        <dbReference type="RuleBase" id="RU000639"/>
    </source>
</evidence>
<dbReference type="InterPro" id="IPR013805">
    <property type="entry name" value="GrpE_CC"/>
</dbReference>
<dbReference type="Gene3D" id="2.30.22.10">
    <property type="entry name" value="Head domain of nucleotide exchange factor GrpE"/>
    <property type="match status" value="1"/>
</dbReference>
<evidence type="ECO:0000256" key="2">
    <source>
        <dbReference type="ARBA" id="ARBA00023186"/>
    </source>
</evidence>
<comment type="caution">
    <text evidence="7">The sequence shown here is derived from an EMBL/GenBank/DDBJ whole genome shotgun (WGS) entry which is preliminary data.</text>
</comment>
<comment type="similarity">
    <text evidence="1 3 5">Belongs to the GrpE family.</text>
</comment>
<dbReference type="EMBL" id="DSBX01000082">
    <property type="protein sequence ID" value="HDQ99084.1"/>
    <property type="molecule type" value="Genomic_DNA"/>
</dbReference>
<dbReference type="GO" id="GO:0005737">
    <property type="term" value="C:cytoplasm"/>
    <property type="evidence" value="ECO:0007669"/>
    <property type="project" value="UniProtKB-SubCell"/>
</dbReference>
<proteinExistence type="inferred from homology"/>
<dbReference type="InterPro" id="IPR000740">
    <property type="entry name" value="GrpE"/>
</dbReference>
<feature type="region of interest" description="Disordered" evidence="6">
    <location>
        <begin position="167"/>
        <end position="193"/>
    </location>
</feature>
<dbReference type="SUPFAM" id="SSF51064">
    <property type="entry name" value="Head domain of nucleotide exchange factor GrpE"/>
    <property type="match status" value="1"/>
</dbReference>
<dbReference type="Gene3D" id="3.90.20.20">
    <property type="match status" value="1"/>
</dbReference>
<dbReference type="PANTHER" id="PTHR21237:SF23">
    <property type="entry name" value="GRPE PROTEIN HOMOLOG, MITOCHONDRIAL"/>
    <property type="match status" value="1"/>
</dbReference>
<accession>A0A7V0T4I6</accession>
<dbReference type="GO" id="GO:0042803">
    <property type="term" value="F:protein homodimerization activity"/>
    <property type="evidence" value="ECO:0007669"/>
    <property type="project" value="InterPro"/>
</dbReference>
<evidence type="ECO:0000256" key="6">
    <source>
        <dbReference type="SAM" id="MobiDB-lite"/>
    </source>
</evidence>
<evidence type="ECO:0000256" key="3">
    <source>
        <dbReference type="HAMAP-Rule" id="MF_01151"/>
    </source>
</evidence>
<feature type="compositionally biased region" description="Basic and acidic residues" evidence="6">
    <location>
        <begin position="174"/>
        <end position="193"/>
    </location>
</feature>
<dbReference type="PRINTS" id="PR00773">
    <property type="entry name" value="GRPEPROTEIN"/>
</dbReference>
<dbReference type="GO" id="GO:0006457">
    <property type="term" value="P:protein folding"/>
    <property type="evidence" value="ECO:0007669"/>
    <property type="project" value="InterPro"/>
</dbReference>
<comment type="subunit">
    <text evidence="3">Homodimer.</text>
</comment>
<keyword evidence="3 4" id="KW-0346">Stress response</keyword>
<evidence type="ECO:0000256" key="5">
    <source>
        <dbReference type="RuleBase" id="RU004478"/>
    </source>
</evidence>
<sequence>MSKKKPGPVSELKARLEETEARCAEHRDAALRAAADFDNYRRRAQAEMADARRRGVEAVMCDVVPVLDNFERALAAEAGSGDSGRAVEAVRRGVELIRRQLREALAAHGLAEFSCVGEAFDPRHAEAVGFVESDEHEPETVVAEECRGYRCGERVIRPARVVVARAPGCGEQEGGEREDAGRAVEPETAPRDS</sequence>
<dbReference type="Pfam" id="PF01025">
    <property type="entry name" value="GrpE"/>
    <property type="match status" value="1"/>
</dbReference>
<gene>
    <name evidence="3" type="primary">grpE</name>
    <name evidence="7" type="ORF">ENN51_02190</name>
</gene>
<dbReference type="AlphaFoldDB" id="A0A7V0T4I6"/>
<organism evidence="7">
    <name type="scientific">candidate division WOR-3 bacterium</name>
    <dbReference type="NCBI Taxonomy" id="2052148"/>
    <lineage>
        <taxon>Bacteria</taxon>
        <taxon>Bacteria division WOR-3</taxon>
    </lineage>
</organism>
<reference evidence="7" key="1">
    <citation type="journal article" date="2020" name="mSystems">
        <title>Genome- and Community-Level Interaction Insights into Carbon Utilization and Element Cycling Functions of Hydrothermarchaeota in Hydrothermal Sediment.</title>
        <authorList>
            <person name="Zhou Z."/>
            <person name="Liu Y."/>
            <person name="Xu W."/>
            <person name="Pan J."/>
            <person name="Luo Z.H."/>
            <person name="Li M."/>
        </authorList>
    </citation>
    <scope>NUCLEOTIDE SEQUENCE [LARGE SCALE GENOMIC DNA]</scope>
    <source>
        <strain evidence="7">SpSt-1182</strain>
    </source>
</reference>
<evidence type="ECO:0000313" key="7">
    <source>
        <dbReference type="EMBL" id="HDQ99084.1"/>
    </source>
</evidence>
<keyword evidence="2 3" id="KW-0143">Chaperone</keyword>
<dbReference type="InterPro" id="IPR009012">
    <property type="entry name" value="GrpE_head"/>
</dbReference>
<keyword evidence="3" id="KW-0963">Cytoplasm</keyword>
<dbReference type="GO" id="GO:0051082">
    <property type="term" value="F:unfolded protein binding"/>
    <property type="evidence" value="ECO:0007669"/>
    <property type="project" value="TreeGrafter"/>
</dbReference>
<dbReference type="CDD" id="cd00446">
    <property type="entry name" value="GrpE"/>
    <property type="match status" value="1"/>
</dbReference>
<dbReference type="GO" id="GO:0051087">
    <property type="term" value="F:protein-folding chaperone binding"/>
    <property type="evidence" value="ECO:0007669"/>
    <property type="project" value="InterPro"/>
</dbReference>